<dbReference type="EMBL" id="JALJOV010000561">
    <property type="protein sequence ID" value="KAK9862752.1"/>
    <property type="molecule type" value="Genomic_DNA"/>
</dbReference>
<comment type="caution">
    <text evidence="2">The sequence shown here is derived from an EMBL/GenBank/DDBJ whole genome shotgun (WGS) entry which is preliminary data.</text>
</comment>
<dbReference type="Proteomes" id="UP001485043">
    <property type="component" value="Unassembled WGS sequence"/>
</dbReference>
<evidence type="ECO:0000313" key="3">
    <source>
        <dbReference type="Proteomes" id="UP001485043"/>
    </source>
</evidence>
<feature type="region of interest" description="Disordered" evidence="1">
    <location>
        <begin position="179"/>
        <end position="246"/>
    </location>
</feature>
<feature type="region of interest" description="Disordered" evidence="1">
    <location>
        <begin position="19"/>
        <end position="40"/>
    </location>
</feature>
<name>A0AAW1SZ41_9CHLO</name>
<reference evidence="2 3" key="1">
    <citation type="journal article" date="2024" name="Nat. Commun.">
        <title>Phylogenomics reveals the evolutionary origins of lichenization in chlorophyte algae.</title>
        <authorList>
            <person name="Puginier C."/>
            <person name="Libourel C."/>
            <person name="Otte J."/>
            <person name="Skaloud P."/>
            <person name="Haon M."/>
            <person name="Grisel S."/>
            <person name="Petersen M."/>
            <person name="Berrin J.G."/>
            <person name="Delaux P.M."/>
            <person name="Dal Grande F."/>
            <person name="Keller J."/>
        </authorList>
    </citation>
    <scope>NUCLEOTIDE SEQUENCE [LARGE SCALE GENOMIC DNA]</scope>
    <source>
        <strain evidence="2 3">SAG 2523</strain>
    </source>
</reference>
<feature type="compositionally biased region" description="Polar residues" evidence="1">
    <location>
        <begin position="97"/>
        <end position="109"/>
    </location>
</feature>
<accession>A0AAW1SZ41</accession>
<keyword evidence="3" id="KW-1185">Reference proteome</keyword>
<organism evidence="2 3">
    <name type="scientific">Apatococcus fuscideae</name>
    <dbReference type="NCBI Taxonomy" id="2026836"/>
    <lineage>
        <taxon>Eukaryota</taxon>
        <taxon>Viridiplantae</taxon>
        <taxon>Chlorophyta</taxon>
        <taxon>core chlorophytes</taxon>
        <taxon>Trebouxiophyceae</taxon>
        <taxon>Chlorellales</taxon>
        <taxon>Chlorellaceae</taxon>
        <taxon>Apatococcus</taxon>
    </lineage>
</organism>
<gene>
    <name evidence="2" type="ORF">WJX84_001708</name>
</gene>
<feature type="region of interest" description="Disordered" evidence="1">
    <location>
        <begin position="97"/>
        <end position="135"/>
    </location>
</feature>
<feature type="compositionally biased region" description="Low complexity" evidence="1">
    <location>
        <begin position="197"/>
        <end position="235"/>
    </location>
</feature>
<evidence type="ECO:0000256" key="1">
    <source>
        <dbReference type="SAM" id="MobiDB-lite"/>
    </source>
</evidence>
<protein>
    <submittedName>
        <fullName evidence="2">Uncharacterized protein</fullName>
    </submittedName>
</protein>
<sequence length="388" mass="41487">MTKYSDGSICFGCFRRVAPKSQKAPEKGTVPTPTQQPHSLTGFDEARLLACTERSLLQLAAGRRPSNSLWCLTPSGRQLDQRGRSPDEEVTRLPISQHASIASGSNQRLPSAFPAEESGRSSPANDQAALDEHIGPHLPSGIAALTAAAARLERLQHANAMEAMQQASAASLEHQAALMSSPFRHQTSSSQLTSEYSAGSSPERSPSSASSDSRQATAASSPVSRSASASPRLVSENLGATSPFPRFATQQLPQHRDDSLGEEASGMQRGWSPFLEPDCQPLAPCTPPRLYDSRVIPSPGDEAPAQMELSSIMEQIQHLGARLSAAGTALVDVRKESLGLRTEAEILCQAGKHGPVPYWEVLDSAEVHAKQLLNDIKILGTLPKQPRL</sequence>
<dbReference type="AlphaFoldDB" id="A0AAW1SZ41"/>
<proteinExistence type="predicted"/>
<evidence type="ECO:0000313" key="2">
    <source>
        <dbReference type="EMBL" id="KAK9862752.1"/>
    </source>
</evidence>
<feature type="compositionally biased region" description="Polar residues" evidence="1">
    <location>
        <begin position="183"/>
        <end position="196"/>
    </location>
</feature>